<organism evidence="1 2">
    <name type="scientific">Entomophthora muscae</name>
    <dbReference type="NCBI Taxonomy" id="34485"/>
    <lineage>
        <taxon>Eukaryota</taxon>
        <taxon>Fungi</taxon>
        <taxon>Fungi incertae sedis</taxon>
        <taxon>Zoopagomycota</taxon>
        <taxon>Entomophthoromycotina</taxon>
        <taxon>Entomophthoromycetes</taxon>
        <taxon>Entomophthorales</taxon>
        <taxon>Entomophthoraceae</taxon>
        <taxon>Entomophthora</taxon>
    </lineage>
</organism>
<accession>A0ACC2TQS3</accession>
<evidence type="ECO:0000313" key="2">
    <source>
        <dbReference type="Proteomes" id="UP001165960"/>
    </source>
</evidence>
<sequence>MAESTFLIQFNAIYIDVQATPGGKGNAKGIKGGFIEPGKLRFATQGLGWKGNNKDVYTIPVANFRRFAWFRAARNYELNVMLKDHTIARFQGFNKEDFESVRDTIKSSYKGTLETKEFSLKGWNWGKAEFEESDLIFAVNDKSIFEFPLSKVANTNLVGKNEVSLEFLQPEDPLAKGAALSNKTGIDELVEMRFYIPNSTTANKDDETSETKEEVEDQDSRNAAVVFYETIKDRANLQVAGEAICLFAETLFITPRGRYDVDMFPTFFRLRGKTYDYKILYTNIARLFYLPKPDALHKLFVISLDPPLRQGQTRYSHLVLQWAINEELDLELNLDESDLADKYKNELKKNYSDPTSVVVSDVFRVLSGKPLTKEATSYSSNHGASAFKCSLKANEGNLYPLEKMFLFVPKPPMEIPHSEIGSISFSRIGAGSVASSRTFDLKFNLKGGTSHQFSSINKEELKNIERYLRAKDIRFKDEKAEQAAQYSELEVSSEDEGDRKRLREDDEDPDDESPDEDFVAESESEVGEEFDEDYSEEEKDEE</sequence>
<dbReference type="EMBL" id="QTSX02002241">
    <property type="protein sequence ID" value="KAJ9076857.1"/>
    <property type="molecule type" value="Genomic_DNA"/>
</dbReference>
<reference evidence="1" key="1">
    <citation type="submission" date="2022-04" db="EMBL/GenBank/DDBJ databases">
        <title>Genome of the entomopathogenic fungus Entomophthora muscae.</title>
        <authorList>
            <person name="Elya C."/>
            <person name="Lovett B.R."/>
            <person name="Lee E."/>
            <person name="Macias A.M."/>
            <person name="Hajek A.E."/>
            <person name="De Bivort B.L."/>
            <person name="Kasson M.T."/>
            <person name="De Fine Licht H.H."/>
            <person name="Stajich J.E."/>
        </authorList>
    </citation>
    <scope>NUCLEOTIDE SEQUENCE</scope>
    <source>
        <strain evidence="1">Berkeley</strain>
    </source>
</reference>
<gene>
    <name evidence="1" type="primary">POB3</name>
    <name evidence="1" type="ORF">DSO57_1022300</name>
</gene>
<evidence type="ECO:0000313" key="1">
    <source>
        <dbReference type="EMBL" id="KAJ9076857.1"/>
    </source>
</evidence>
<proteinExistence type="predicted"/>
<keyword evidence="2" id="KW-1185">Reference proteome</keyword>
<dbReference type="Proteomes" id="UP001165960">
    <property type="component" value="Unassembled WGS sequence"/>
</dbReference>
<comment type="caution">
    <text evidence="1">The sequence shown here is derived from an EMBL/GenBank/DDBJ whole genome shotgun (WGS) entry which is preliminary data.</text>
</comment>
<protein>
    <submittedName>
        <fullName evidence="1">FACT complex subunit</fullName>
    </submittedName>
</protein>
<name>A0ACC2TQS3_9FUNG</name>